<evidence type="ECO:0000313" key="3">
    <source>
        <dbReference type="Proteomes" id="UP001221092"/>
    </source>
</evidence>
<protein>
    <submittedName>
        <fullName evidence="2">Uncharacterized protein</fullName>
    </submittedName>
</protein>
<dbReference type="EMBL" id="CP119629">
    <property type="protein sequence ID" value="WES06033.1"/>
    <property type="molecule type" value="Genomic_DNA"/>
</dbReference>
<name>A0AAX3QAU5_9BACI</name>
<evidence type="ECO:0000256" key="1">
    <source>
        <dbReference type="SAM" id="MobiDB-lite"/>
    </source>
</evidence>
<feature type="compositionally biased region" description="Basic and acidic residues" evidence="1">
    <location>
        <begin position="29"/>
        <end position="40"/>
    </location>
</feature>
<evidence type="ECO:0000313" key="2">
    <source>
        <dbReference type="EMBL" id="WES06033.1"/>
    </source>
</evidence>
<organism evidence="2 3">
    <name type="scientific">Bacillus paranthracis</name>
    <dbReference type="NCBI Taxonomy" id="2026186"/>
    <lineage>
        <taxon>Bacteria</taxon>
        <taxon>Bacillati</taxon>
        <taxon>Bacillota</taxon>
        <taxon>Bacilli</taxon>
        <taxon>Bacillales</taxon>
        <taxon>Bacillaceae</taxon>
        <taxon>Bacillus</taxon>
        <taxon>Bacillus cereus group</taxon>
    </lineage>
</organism>
<reference evidence="2" key="1">
    <citation type="submission" date="2023-03" db="EMBL/GenBank/DDBJ databases">
        <authorList>
            <person name="Liu Z."/>
        </authorList>
    </citation>
    <scope>NUCLEOTIDE SEQUENCE</scope>
    <source>
        <strain evidence="2">Bc006</strain>
    </source>
</reference>
<accession>A0AAX3QAU5</accession>
<gene>
    <name evidence="2" type="ORF">P3K65_22245</name>
</gene>
<dbReference type="Proteomes" id="UP001221092">
    <property type="component" value="Chromosome"/>
</dbReference>
<feature type="region of interest" description="Disordered" evidence="1">
    <location>
        <begin position="1"/>
        <end position="56"/>
    </location>
</feature>
<dbReference type="RefSeq" id="WP_180235845.1">
    <property type="nucleotide sequence ID" value="NZ_CP119629.1"/>
</dbReference>
<dbReference type="AlphaFoldDB" id="A0AAX3QAU5"/>
<proteinExistence type="predicted"/>
<sequence length="56" mass="5999">MAKNGSPGKGRVGAVKGRSQFLGPNGNWIKRDAETGKILDQKTSNSAPFKGVRKEK</sequence>